<reference evidence="1 2" key="1">
    <citation type="journal article" date="2013" name="Mar. Genomics">
        <title>Expression of sulfatases in Rhodopirellula baltica and the diversity of sulfatases in the genus Rhodopirellula.</title>
        <authorList>
            <person name="Wegner C.E."/>
            <person name="Richter-Heitmann T."/>
            <person name="Klindworth A."/>
            <person name="Klockow C."/>
            <person name="Richter M."/>
            <person name="Achstetter T."/>
            <person name="Glockner F.O."/>
            <person name="Harder J."/>
        </authorList>
    </citation>
    <scope>NUCLEOTIDE SEQUENCE [LARGE SCALE GENOMIC DNA]</scope>
    <source>
        <strain evidence="1 2">SWK14</strain>
    </source>
</reference>
<name>L7CG34_RHOBT</name>
<dbReference type="EMBL" id="AMWG01000117">
    <property type="protein sequence ID" value="ELP32016.1"/>
    <property type="molecule type" value="Genomic_DNA"/>
</dbReference>
<protein>
    <submittedName>
        <fullName evidence="1">Uncharacterized protein</fullName>
    </submittedName>
</protein>
<proteinExistence type="predicted"/>
<gene>
    <name evidence="1" type="ORF">RBSWK_04171</name>
</gene>
<organism evidence="1 2">
    <name type="scientific">Rhodopirellula baltica SWK14</name>
    <dbReference type="NCBI Taxonomy" id="993516"/>
    <lineage>
        <taxon>Bacteria</taxon>
        <taxon>Pseudomonadati</taxon>
        <taxon>Planctomycetota</taxon>
        <taxon>Planctomycetia</taxon>
        <taxon>Pirellulales</taxon>
        <taxon>Pirellulaceae</taxon>
        <taxon>Rhodopirellula</taxon>
    </lineage>
</organism>
<evidence type="ECO:0000313" key="2">
    <source>
        <dbReference type="Proteomes" id="UP000010959"/>
    </source>
</evidence>
<comment type="caution">
    <text evidence="1">The sequence shown here is derived from an EMBL/GenBank/DDBJ whole genome shotgun (WGS) entry which is preliminary data.</text>
</comment>
<evidence type="ECO:0000313" key="1">
    <source>
        <dbReference type="EMBL" id="ELP32016.1"/>
    </source>
</evidence>
<dbReference type="Proteomes" id="UP000010959">
    <property type="component" value="Unassembled WGS sequence"/>
</dbReference>
<dbReference type="AlphaFoldDB" id="L7CG34"/>
<sequence length="56" mass="6395">MERIEKDAPHPNCRWSSRQIWLRQSSEAPFSGVISPTIHLVAHPKRSPSGDFAQRV</sequence>
<accession>L7CG34</accession>